<dbReference type="PROSITE" id="PS00994">
    <property type="entry name" value="FHIPEP"/>
    <property type="match status" value="1"/>
</dbReference>
<comment type="similarity">
    <text evidence="2 7">Belongs to the FHIPEP (flagella/HR/invasion proteins export pore) family.</text>
</comment>
<feature type="transmembrane region" description="Helical" evidence="7">
    <location>
        <begin position="213"/>
        <end position="233"/>
    </location>
</feature>
<dbReference type="InterPro" id="IPR025505">
    <property type="entry name" value="FHIPEP_CS"/>
</dbReference>
<keyword evidence="7" id="KW-1006">Bacterial flagellum protein export</keyword>
<dbReference type="InterPro" id="IPR042196">
    <property type="entry name" value="FHIPEP_4"/>
</dbReference>
<keyword evidence="7" id="KW-1005">Bacterial flagellum biogenesis</keyword>
<dbReference type="Gene3D" id="3.40.50.12790">
    <property type="entry name" value="FHIPEP family, domain 4"/>
    <property type="match status" value="1"/>
</dbReference>
<keyword evidence="3 7" id="KW-1003">Cell membrane</keyword>
<comment type="function">
    <text evidence="7">Required for formation of the rod structure of the flagellar apparatus. Together with FliI and FliH, may constitute the export apparatus of flagellin.</text>
</comment>
<keyword evidence="7" id="KW-0813">Transport</keyword>
<dbReference type="OrthoDB" id="9759185at2"/>
<dbReference type="NCBIfam" id="TIGR01398">
    <property type="entry name" value="FlhA"/>
    <property type="match status" value="1"/>
</dbReference>
<evidence type="ECO:0000256" key="7">
    <source>
        <dbReference type="RuleBase" id="RU364093"/>
    </source>
</evidence>
<evidence type="ECO:0000256" key="1">
    <source>
        <dbReference type="ARBA" id="ARBA00004651"/>
    </source>
</evidence>
<evidence type="ECO:0000256" key="6">
    <source>
        <dbReference type="ARBA" id="ARBA00023136"/>
    </source>
</evidence>
<dbReference type="InterPro" id="IPR042193">
    <property type="entry name" value="FHIPEP_3"/>
</dbReference>
<dbReference type="GO" id="GO:0044780">
    <property type="term" value="P:bacterial-type flagellum assembly"/>
    <property type="evidence" value="ECO:0007669"/>
    <property type="project" value="InterPro"/>
</dbReference>
<feature type="transmembrane region" description="Helical" evidence="7">
    <location>
        <begin position="75"/>
        <end position="92"/>
    </location>
</feature>
<reference evidence="8 9" key="1">
    <citation type="submission" date="2018-09" db="EMBL/GenBank/DDBJ databases">
        <authorList>
            <person name="Wang Z."/>
        </authorList>
    </citation>
    <scope>NUCLEOTIDE SEQUENCE [LARGE SCALE GENOMIC DNA]</scope>
    <source>
        <strain evidence="8 9">ALS 81</strain>
    </source>
</reference>
<dbReference type="Proteomes" id="UP000286482">
    <property type="component" value="Unassembled WGS sequence"/>
</dbReference>
<dbReference type="RefSeq" id="WP_120353500.1">
    <property type="nucleotide sequence ID" value="NZ_RAQO01000004.1"/>
</dbReference>
<evidence type="ECO:0000256" key="5">
    <source>
        <dbReference type="ARBA" id="ARBA00022989"/>
    </source>
</evidence>
<dbReference type="Gene3D" id="3.40.30.60">
    <property type="entry name" value="FHIPEP family, domain 1"/>
    <property type="match status" value="1"/>
</dbReference>
<keyword evidence="6 7" id="KW-0472">Membrane</keyword>
<evidence type="ECO:0000313" key="8">
    <source>
        <dbReference type="EMBL" id="RKF19494.1"/>
    </source>
</evidence>
<comment type="caution">
    <text evidence="8">The sequence shown here is derived from an EMBL/GenBank/DDBJ whole genome shotgun (WGS) entry which is preliminary data.</text>
</comment>
<evidence type="ECO:0000256" key="3">
    <source>
        <dbReference type="ARBA" id="ARBA00022475"/>
    </source>
</evidence>
<dbReference type="GO" id="GO:0005886">
    <property type="term" value="C:plasma membrane"/>
    <property type="evidence" value="ECO:0007669"/>
    <property type="project" value="UniProtKB-SubCell"/>
</dbReference>
<dbReference type="PANTHER" id="PTHR30161:SF1">
    <property type="entry name" value="FLAGELLAR BIOSYNTHESIS PROTEIN FLHA-RELATED"/>
    <property type="match status" value="1"/>
</dbReference>
<gene>
    <name evidence="7 8" type="primary">flhA</name>
    <name evidence="8" type="ORF">DBZ36_03235</name>
</gene>
<feature type="transmembrane region" description="Helical" evidence="7">
    <location>
        <begin position="245"/>
        <end position="272"/>
    </location>
</feature>
<dbReference type="InterPro" id="IPR001712">
    <property type="entry name" value="T3SS_FHIPEP"/>
</dbReference>
<comment type="subcellular location">
    <subcellularLocation>
        <location evidence="1 7">Cell membrane</location>
        <topology evidence="1 7">Multi-pass membrane protein</topology>
    </subcellularLocation>
</comment>
<dbReference type="InterPro" id="IPR042194">
    <property type="entry name" value="FHIPEP_1"/>
</dbReference>
<keyword evidence="5 7" id="KW-1133">Transmembrane helix</keyword>
<dbReference type="Pfam" id="PF00771">
    <property type="entry name" value="FHIPEP"/>
    <property type="match status" value="1"/>
</dbReference>
<keyword evidence="9" id="KW-1185">Reference proteome</keyword>
<dbReference type="PRINTS" id="PR00949">
    <property type="entry name" value="TYPE3IMAPROT"/>
</dbReference>
<keyword evidence="8" id="KW-0966">Cell projection</keyword>
<dbReference type="EMBL" id="RAQO01000004">
    <property type="protein sequence ID" value="RKF19494.1"/>
    <property type="molecule type" value="Genomic_DNA"/>
</dbReference>
<keyword evidence="8" id="KW-0969">Cilium</keyword>
<feature type="transmembrane region" description="Helical" evidence="7">
    <location>
        <begin position="21"/>
        <end position="40"/>
    </location>
</feature>
<feature type="transmembrane region" description="Helical" evidence="7">
    <location>
        <begin position="46"/>
        <end position="68"/>
    </location>
</feature>
<dbReference type="InterPro" id="IPR006301">
    <property type="entry name" value="FlhA"/>
</dbReference>
<feature type="transmembrane region" description="Helical" evidence="7">
    <location>
        <begin position="293"/>
        <end position="309"/>
    </location>
</feature>
<dbReference type="PANTHER" id="PTHR30161">
    <property type="entry name" value="FLAGELLAR EXPORT PROTEIN, MEMBRANE FLHA SUBUNIT-RELATED"/>
    <property type="match status" value="1"/>
</dbReference>
<keyword evidence="4 7" id="KW-0812">Transmembrane</keyword>
<evidence type="ECO:0000313" key="9">
    <source>
        <dbReference type="Proteomes" id="UP000286482"/>
    </source>
</evidence>
<accession>A0A420EFR5</accession>
<proteinExistence type="inferred from homology"/>
<evidence type="ECO:0000256" key="2">
    <source>
        <dbReference type="ARBA" id="ARBA00008835"/>
    </source>
</evidence>
<protein>
    <recommendedName>
        <fullName evidence="7">Flagellar biosynthesis protein FlhA</fullName>
    </recommendedName>
</protein>
<dbReference type="AlphaFoldDB" id="A0A420EFR5"/>
<dbReference type="PIRSF" id="PIRSF005419">
    <property type="entry name" value="FlhA"/>
    <property type="match status" value="1"/>
</dbReference>
<feature type="transmembrane region" description="Helical" evidence="7">
    <location>
        <begin position="127"/>
        <end position="145"/>
    </location>
</feature>
<name>A0A420EFR5_9ALTE</name>
<dbReference type="Gene3D" id="1.10.8.540">
    <property type="entry name" value="FHIPEP family, domain 3"/>
    <property type="match status" value="1"/>
</dbReference>
<sequence length="705" mass="76006">MEFINRLSSLKFSDLSKLNASVLKGVGTPLLVLAALGMVILPIPAWLLDLLFTFNIALAMVVLLVSIYTKRPLDFAVFPTILLVATLMRLALNVASTRVVLLEGHNGGNAAGNVIEAFGSVVIGGNYAVGLVVFAILLIINFMVVTKGAGRVSEVSARFTLDAMPGKQMAIDADLNAGIIDQDQARIRREDVTKEADFYGSMDGASKFVKGDAIAGLLILMINIIGGLIIGVAQHDLSFAEAGEIYSLLTIGDGLVAQIPSLLLSIGTAIIVTRQNTSEELSELMVGQLFDQPRVLYITAGILAVMGLVPGMPHMAFLGCAALAAGASWWMQRNAKKVIAQEQAKTQLAPRDDAQPNNSKELDWDDVQPVDVVGLEVGYRLIPLVDKSQGGELLARIKGVRKKLSQDLGFLVPAVHIRDNLDLGPNQYRVSVMGVVNGESEVFHDREMAINPGQVFGEIPGQETIDPAFGLEAKWIGQEQRQHAQTLGYTVVDSATVIATHLSQLLSNYASQLLGHEEVQNLLDMLAKSHPRLVEGLVPDVMSLSSIVKVLQNLLQEGVPIRDIRTIVQTLVEYAPKSQDTDVLTAACRINLKRLIVQELIGSEPELPVITLSPDLEQILHKSMQAAGNDGSGMEPGLAEKLQVSLSQAAQNQEMQGQPAILLTSGILRSSLSRYVKTSIPALRVLSYQEIPEDKQIKIISSVGQ</sequence>
<keyword evidence="7" id="KW-0653">Protein transport</keyword>
<keyword evidence="8" id="KW-0282">Flagellum</keyword>
<evidence type="ECO:0000256" key="4">
    <source>
        <dbReference type="ARBA" id="ARBA00022692"/>
    </source>
</evidence>
<dbReference type="GO" id="GO:0009306">
    <property type="term" value="P:protein secretion"/>
    <property type="evidence" value="ECO:0007669"/>
    <property type="project" value="InterPro"/>
</dbReference>
<organism evidence="8 9">
    <name type="scientific">Alginatibacterium sediminis</name>
    <dbReference type="NCBI Taxonomy" id="2164068"/>
    <lineage>
        <taxon>Bacteria</taxon>
        <taxon>Pseudomonadati</taxon>
        <taxon>Pseudomonadota</taxon>
        <taxon>Gammaproteobacteria</taxon>
        <taxon>Alteromonadales</taxon>
        <taxon>Alteromonadaceae</taxon>
        <taxon>Alginatibacterium</taxon>
    </lineage>
</organism>